<feature type="compositionally biased region" description="Low complexity" evidence="1">
    <location>
        <begin position="25"/>
        <end position="35"/>
    </location>
</feature>
<feature type="non-terminal residue" evidence="2">
    <location>
        <position position="64"/>
    </location>
</feature>
<comment type="caution">
    <text evidence="2">The sequence shown here is derived from an EMBL/GenBank/DDBJ whole genome shotgun (WGS) entry which is preliminary data.</text>
</comment>
<protein>
    <submittedName>
        <fullName evidence="2">Uncharacterized protein</fullName>
    </submittedName>
</protein>
<accession>A0A821IY95</accession>
<proteinExistence type="predicted"/>
<feature type="compositionally biased region" description="Polar residues" evidence="1">
    <location>
        <begin position="46"/>
        <end position="57"/>
    </location>
</feature>
<evidence type="ECO:0000313" key="2">
    <source>
        <dbReference type="EMBL" id="CAF4711324.1"/>
    </source>
</evidence>
<dbReference type="EMBL" id="CAJOBG010103136">
    <property type="protein sequence ID" value="CAF4711324.1"/>
    <property type="molecule type" value="Genomic_DNA"/>
</dbReference>
<organism evidence="2 3">
    <name type="scientific">Rotaria magnacalcarata</name>
    <dbReference type="NCBI Taxonomy" id="392030"/>
    <lineage>
        <taxon>Eukaryota</taxon>
        <taxon>Metazoa</taxon>
        <taxon>Spiralia</taxon>
        <taxon>Gnathifera</taxon>
        <taxon>Rotifera</taxon>
        <taxon>Eurotatoria</taxon>
        <taxon>Bdelloidea</taxon>
        <taxon>Philodinida</taxon>
        <taxon>Philodinidae</taxon>
        <taxon>Rotaria</taxon>
    </lineage>
</organism>
<gene>
    <name evidence="2" type="ORF">OVN521_LOCUS48754</name>
</gene>
<dbReference type="AlphaFoldDB" id="A0A821IY95"/>
<name>A0A821IY95_9BILA</name>
<keyword evidence="3" id="KW-1185">Reference proteome</keyword>
<dbReference type="Proteomes" id="UP000663866">
    <property type="component" value="Unassembled WGS sequence"/>
</dbReference>
<reference evidence="2" key="1">
    <citation type="submission" date="2021-02" db="EMBL/GenBank/DDBJ databases">
        <authorList>
            <person name="Nowell W R."/>
        </authorList>
    </citation>
    <scope>NUCLEOTIDE SEQUENCE</scope>
</reference>
<evidence type="ECO:0000313" key="3">
    <source>
        <dbReference type="Proteomes" id="UP000663866"/>
    </source>
</evidence>
<evidence type="ECO:0000256" key="1">
    <source>
        <dbReference type="SAM" id="MobiDB-lite"/>
    </source>
</evidence>
<sequence length="64" mass="7044">MGITNSVRKHETPNDQTISMVESAPSTTKPKSTTTNEKREGADIVQPQQQSGISFAESQFYART</sequence>
<feature type="region of interest" description="Disordered" evidence="1">
    <location>
        <begin position="1"/>
        <end position="64"/>
    </location>
</feature>